<dbReference type="RefSeq" id="WP_168552349.1">
    <property type="nucleotide sequence ID" value="NZ_JAAWWL010000002.1"/>
</dbReference>
<evidence type="ECO:0000256" key="2">
    <source>
        <dbReference type="ARBA" id="ARBA00023134"/>
    </source>
</evidence>
<evidence type="ECO:0008006" key="5">
    <source>
        <dbReference type="Google" id="ProtNLM"/>
    </source>
</evidence>
<comment type="caution">
    <text evidence="3">The sequence shown here is derived from an EMBL/GenBank/DDBJ whole genome shotgun (WGS) entry which is preliminary data.</text>
</comment>
<keyword evidence="2" id="KW-0342">GTP-binding</keyword>
<dbReference type="EMBL" id="JAAWWL010000002">
    <property type="protein sequence ID" value="NKI32128.1"/>
    <property type="molecule type" value="Genomic_DNA"/>
</dbReference>
<dbReference type="SUPFAM" id="SSF50465">
    <property type="entry name" value="EF-Tu/eEF-1alpha/eIF2-gamma C-terminal domain"/>
    <property type="match status" value="1"/>
</dbReference>
<dbReference type="Gene3D" id="2.40.30.10">
    <property type="entry name" value="Translation factors"/>
    <property type="match status" value="1"/>
</dbReference>
<accession>A0ABX1GQC5</accession>
<gene>
    <name evidence="3" type="ORF">HCU67_09265</name>
</gene>
<protein>
    <recommendedName>
        <fullName evidence="5">Translation elongation factor EFTu/EF1A C-terminal domain-containing protein</fullName>
    </recommendedName>
</protein>
<keyword evidence="1" id="KW-0547">Nucleotide-binding</keyword>
<name>A0ABX1GQC5_9FLAO</name>
<evidence type="ECO:0000313" key="4">
    <source>
        <dbReference type="Proteomes" id="UP000718451"/>
    </source>
</evidence>
<evidence type="ECO:0000256" key="1">
    <source>
        <dbReference type="ARBA" id="ARBA00022741"/>
    </source>
</evidence>
<dbReference type="InterPro" id="IPR009001">
    <property type="entry name" value="Transl_elong_EF1A/Init_IF2_C"/>
</dbReference>
<proteinExistence type="predicted"/>
<keyword evidence="4" id="KW-1185">Reference proteome</keyword>
<organism evidence="3 4">
    <name type="scientific">Croceivirga thetidis</name>
    <dbReference type="NCBI Taxonomy" id="2721623"/>
    <lineage>
        <taxon>Bacteria</taxon>
        <taxon>Pseudomonadati</taxon>
        <taxon>Bacteroidota</taxon>
        <taxon>Flavobacteriia</taxon>
        <taxon>Flavobacteriales</taxon>
        <taxon>Flavobacteriaceae</taxon>
        <taxon>Croceivirga</taxon>
    </lineage>
</organism>
<evidence type="ECO:0000313" key="3">
    <source>
        <dbReference type="EMBL" id="NKI32128.1"/>
    </source>
</evidence>
<sequence length="107" mass="12202">MIDFEKFRNWHFVATIRYRTPNEGGRKTPCELGYNPDLKFPFTDRMFMARQIWEGIDKVFPGDTVNAKILTASPNLLKNRLSIGLNFTLNEGPVIVADGIITKLGEI</sequence>
<dbReference type="Proteomes" id="UP000718451">
    <property type="component" value="Unassembled WGS sequence"/>
</dbReference>
<reference evidence="3 4" key="1">
    <citation type="submission" date="2020-04" db="EMBL/GenBank/DDBJ databases">
        <authorList>
            <person name="Yoon J."/>
        </authorList>
    </citation>
    <scope>NUCLEOTIDE SEQUENCE [LARGE SCALE GENOMIC DNA]</scope>
    <source>
        <strain evidence="3 4">DJ-13</strain>
    </source>
</reference>